<evidence type="ECO:0000313" key="13">
    <source>
        <dbReference type="Proteomes" id="UP000265541"/>
    </source>
</evidence>
<dbReference type="NCBIfam" id="TIGR04170">
    <property type="entry name" value="RNR_1b_NrdE"/>
    <property type="match status" value="1"/>
</dbReference>
<dbReference type="PROSITE" id="PS00089">
    <property type="entry name" value="RIBORED_LARGE"/>
    <property type="match status" value="1"/>
</dbReference>
<evidence type="ECO:0000256" key="3">
    <source>
        <dbReference type="ARBA" id="ARBA00022533"/>
    </source>
</evidence>
<reference evidence="12 13" key="1">
    <citation type="journal article" date="2016" name="Front. Microbiol.">
        <title>Comprehensive Phylogenetic Analysis of Bovine Non-aureus Staphylococci Species Based on Whole-Genome Sequencing.</title>
        <authorList>
            <person name="Naushad S."/>
            <person name="Barkema H.W."/>
            <person name="Luby C."/>
            <person name="Condas L.A."/>
            <person name="Nobrega D.B."/>
            <person name="Carson D.A."/>
            <person name="De Buck J."/>
        </authorList>
    </citation>
    <scope>NUCLEOTIDE SEQUENCE [LARGE SCALE GENOMIC DNA]</scope>
    <source>
        <strain evidence="12 13">SNUC 4781</strain>
    </source>
</reference>
<dbReference type="AlphaFoldDB" id="A0A3A0VQ14"/>
<sequence length="701" mass="79896">MKIIDEKKYNHIELNNEVTKRKDNGFFNLEKDQEALTVYLEEIQDKTIYFDSELERLHYLVDNDFYFDVFEVYSEADLQEITDFAKQIEFNFASYMSASKFFKDYALKTNDKSQYLEDYKQHVVIVALYLANGHKATAKQFISAMIEQRYQPATPTFLNAGRARRGELVSCFLLEVDDSLNSINFIDATAKQLSKIGGGVAINLSKLRARGEAIKGIKGVAKGVLPVAKSLEGGFSYADQLGQRPGAGAVYLNIFHYDVEEFLDTKKVNADEDLRLSTISTGLIVPSKFFDLAKEGKDFHMFAPHTVYKEYGVTLDDIDLEAYYDELVANPNIDKKTKDAREMLNMIAQTQLQSGYPYLMFKDNANKVHANSDIGQIKMSNLCTEIFQLQETSIINDYGTEDEIKRDISCNLGSLNIVNVMESGKFKDSVHTGMDALTVVSDEADIQNAPGVKKANSELHSVGLGVMNLHGYLAKNKIGYESEEAKDFANIFFMMMNYYSIERSMEIAKERQETYIGFEKSDYANGKYFDFYTSQTFAPQYEKVRKLFDGLEMPTPEDWKALQQQVEAHGLFHAYRLAIAPTQSISYVQNATSSVMPIVDQIERRTYGNAETFYPMPFLSPETMWYYKSAFNTDQMKLIDLISTIQTHVDQGISTILYVNSEISTRELSRLYVYAHHKGLKSLYYTRNKLLSVEECTSCSI</sequence>
<evidence type="ECO:0000256" key="5">
    <source>
        <dbReference type="ARBA" id="ARBA00022840"/>
    </source>
</evidence>
<dbReference type="InterPro" id="IPR026459">
    <property type="entry name" value="RNR_1b_NrdE"/>
</dbReference>
<dbReference type="SUPFAM" id="SSF51998">
    <property type="entry name" value="PFL-like glycyl radical enzymes"/>
    <property type="match status" value="1"/>
</dbReference>
<dbReference type="PANTHER" id="PTHR11573">
    <property type="entry name" value="RIBONUCLEOSIDE-DIPHOSPHATE REDUCTASE LARGE CHAIN"/>
    <property type="match status" value="1"/>
</dbReference>
<comment type="caution">
    <text evidence="12">The sequence shown here is derived from an EMBL/GenBank/DDBJ whole genome shotgun (WGS) entry which is preliminary data.</text>
</comment>
<keyword evidence="8" id="KW-1015">Disulfide bond</keyword>
<proteinExistence type="inferred from homology"/>
<dbReference type="Pfam" id="PF08343">
    <property type="entry name" value="RNR_N"/>
    <property type="match status" value="1"/>
</dbReference>
<dbReference type="GO" id="GO:0005524">
    <property type="term" value="F:ATP binding"/>
    <property type="evidence" value="ECO:0007669"/>
    <property type="project" value="UniProtKB-KW"/>
</dbReference>
<dbReference type="SUPFAM" id="SSF48168">
    <property type="entry name" value="R1 subunit of ribonucleotide reductase, N-terminal domain"/>
    <property type="match status" value="1"/>
</dbReference>
<dbReference type="Proteomes" id="UP000265541">
    <property type="component" value="Unassembled WGS sequence"/>
</dbReference>
<evidence type="ECO:0000256" key="4">
    <source>
        <dbReference type="ARBA" id="ARBA00022741"/>
    </source>
</evidence>
<gene>
    <name evidence="12" type="primary">nrdE</name>
    <name evidence="12" type="ORF">BUZ14_04580</name>
</gene>
<dbReference type="InterPro" id="IPR039718">
    <property type="entry name" value="Rrm1"/>
</dbReference>
<keyword evidence="3" id="KW-0021">Allosteric enzyme</keyword>
<dbReference type="InterPro" id="IPR000788">
    <property type="entry name" value="RNR_lg_C"/>
</dbReference>
<dbReference type="InterPro" id="IPR013509">
    <property type="entry name" value="RNR_lsu_N"/>
</dbReference>
<keyword evidence="7 10" id="KW-0215">Deoxyribonucleotide synthesis</keyword>
<dbReference type="InterPro" id="IPR013554">
    <property type="entry name" value="RNR_N"/>
</dbReference>
<comment type="similarity">
    <text evidence="1 10">Belongs to the ribonucleoside diphosphate reductase large chain family.</text>
</comment>
<accession>A0A3A0VQ14</accession>
<dbReference type="EC" id="1.17.4.1" evidence="2 10"/>
<comment type="catalytic activity">
    <reaction evidence="9 10">
        <text>a 2'-deoxyribonucleoside 5'-diphosphate + [thioredoxin]-disulfide + H2O = a ribonucleoside 5'-diphosphate + [thioredoxin]-dithiol</text>
        <dbReference type="Rhea" id="RHEA:23252"/>
        <dbReference type="Rhea" id="RHEA-COMP:10698"/>
        <dbReference type="Rhea" id="RHEA-COMP:10700"/>
        <dbReference type="ChEBI" id="CHEBI:15377"/>
        <dbReference type="ChEBI" id="CHEBI:29950"/>
        <dbReference type="ChEBI" id="CHEBI:50058"/>
        <dbReference type="ChEBI" id="CHEBI:57930"/>
        <dbReference type="ChEBI" id="CHEBI:73316"/>
        <dbReference type="EC" id="1.17.4.1"/>
    </reaction>
</comment>
<evidence type="ECO:0000256" key="6">
    <source>
        <dbReference type="ARBA" id="ARBA00023002"/>
    </source>
</evidence>
<evidence type="ECO:0000259" key="11">
    <source>
        <dbReference type="PROSITE" id="PS00089"/>
    </source>
</evidence>
<dbReference type="PRINTS" id="PR01183">
    <property type="entry name" value="RIBORDTASEM1"/>
</dbReference>
<dbReference type="InterPro" id="IPR013346">
    <property type="entry name" value="NrdE_NrdA_C"/>
</dbReference>
<evidence type="ECO:0000256" key="7">
    <source>
        <dbReference type="ARBA" id="ARBA00023116"/>
    </source>
</evidence>
<feature type="domain" description="Ribonucleotide reductase large subunit" evidence="11">
    <location>
        <begin position="559"/>
        <end position="581"/>
    </location>
</feature>
<evidence type="ECO:0000256" key="2">
    <source>
        <dbReference type="ARBA" id="ARBA00012274"/>
    </source>
</evidence>
<dbReference type="GO" id="GO:0004748">
    <property type="term" value="F:ribonucleoside-diphosphate reductase activity, thioredoxin disulfide as acceptor"/>
    <property type="evidence" value="ECO:0007669"/>
    <property type="project" value="UniProtKB-EC"/>
</dbReference>
<dbReference type="CDD" id="cd01679">
    <property type="entry name" value="RNR_I"/>
    <property type="match status" value="1"/>
</dbReference>
<dbReference type="UniPathway" id="UPA00326"/>
<evidence type="ECO:0000256" key="8">
    <source>
        <dbReference type="ARBA" id="ARBA00023157"/>
    </source>
</evidence>
<dbReference type="InterPro" id="IPR008926">
    <property type="entry name" value="RNR_R1-su_N"/>
</dbReference>
<keyword evidence="6 10" id="KW-0560">Oxidoreductase</keyword>
<dbReference type="NCBIfam" id="TIGR02506">
    <property type="entry name" value="NrdE_NrdA"/>
    <property type="match status" value="1"/>
</dbReference>
<dbReference type="GO" id="GO:0009263">
    <property type="term" value="P:deoxyribonucleotide biosynthetic process"/>
    <property type="evidence" value="ECO:0007669"/>
    <property type="project" value="UniProtKB-KW"/>
</dbReference>
<dbReference type="Pfam" id="PF02867">
    <property type="entry name" value="Ribonuc_red_lgC"/>
    <property type="match status" value="1"/>
</dbReference>
<dbReference type="OrthoDB" id="9762933at2"/>
<organism evidence="12 13">
    <name type="scientific">Staphylococcus gallinarum</name>
    <dbReference type="NCBI Taxonomy" id="1293"/>
    <lineage>
        <taxon>Bacteria</taxon>
        <taxon>Bacillati</taxon>
        <taxon>Bacillota</taxon>
        <taxon>Bacilli</taxon>
        <taxon>Bacillales</taxon>
        <taxon>Staphylococcaceae</taxon>
        <taxon>Staphylococcus</taxon>
    </lineage>
</organism>
<evidence type="ECO:0000256" key="1">
    <source>
        <dbReference type="ARBA" id="ARBA00010406"/>
    </source>
</evidence>
<dbReference type="EMBL" id="QYJN01000002">
    <property type="protein sequence ID" value="RIP35934.1"/>
    <property type="molecule type" value="Genomic_DNA"/>
</dbReference>
<protein>
    <recommendedName>
        <fullName evidence="2 10">Ribonucleoside-diphosphate reductase</fullName>
        <ecNumber evidence="2 10">1.17.4.1</ecNumber>
    </recommendedName>
</protein>
<dbReference type="Gene3D" id="1.10.1650.20">
    <property type="match status" value="1"/>
</dbReference>
<evidence type="ECO:0000256" key="10">
    <source>
        <dbReference type="RuleBase" id="RU003410"/>
    </source>
</evidence>
<evidence type="ECO:0000313" key="12">
    <source>
        <dbReference type="EMBL" id="RIP35934.1"/>
    </source>
</evidence>
<dbReference type="Gene3D" id="3.20.70.20">
    <property type="match status" value="1"/>
</dbReference>
<evidence type="ECO:0000256" key="9">
    <source>
        <dbReference type="ARBA" id="ARBA00047754"/>
    </source>
</evidence>
<dbReference type="Pfam" id="PF00317">
    <property type="entry name" value="Ribonuc_red_lgN"/>
    <property type="match status" value="1"/>
</dbReference>
<dbReference type="GO" id="GO:0005971">
    <property type="term" value="C:ribonucleoside-diphosphate reductase complex"/>
    <property type="evidence" value="ECO:0007669"/>
    <property type="project" value="TreeGrafter"/>
</dbReference>
<name>A0A3A0VQ14_STAGA</name>
<comment type="function">
    <text evidence="10">Provides the precursors necessary for DNA synthesis. Catalyzes the biosynthesis of deoxyribonucleotides from the corresponding ribonucleotides.</text>
</comment>
<keyword evidence="4" id="KW-0547">Nucleotide-binding</keyword>
<dbReference type="PANTHER" id="PTHR11573:SF30">
    <property type="entry name" value="RIBONUCLEOSIDE-DIPHOSPHATE REDUCTASE 2 SUBUNIT ALPHA"/>
    <property type="match status" value="1"/>
</dbReference>
<keyword evidence="5" id="KW-0067">ATP-binding</keyword>
<dbReference type="RefSeq" id="WP_119484708.1">
    <property type="nucleotide sequence ID" value="NZ_QYJN01000002.1"/>
</dbReference>